<dbReference type="Gene3D" id="3.40.109.10">
    <property type="entry name" value="NADH Oxidase"/>
    <property type="match status" value="1"/>
</dbReference>
<evidence type="ECO:0000259" key="1">
    <source>
        <dbReference type="Pfam" id="PF00881"/>
    </source>
</evidence>
<dbReference type="CDD" id="cd02142">
    <property type="entry name" value="McbC_SagB-like_oxidoreductase"/>
    <property type="match status" value="1"/>
</dbReference>
<dbReference type="InterPro" id="IPR029479">
    <property type="entry name" value="Nitroreductase"/>
</dbReference>
<dbReference type="NCBIfam" id="TIGR03605">
    <property type="entry name" value="antibiot_sagB"/>
    <property type="match status" value="1"/>
</dbReference>
<feature type="domain" description="Nitroreductase" evidence="1">
    <location>
        <begin position="64"/>
        <end position="247"/>
    </location>
</feature>
<dbReference type="RefSeq" id="WP_343770878.1">
    <property type="nucleotide sequence ID" value="NZ_BAAACF010000006.1"/>
</dbReference>
<evidence type="ECO:0000313" key="2">
    <source>
        <dbReference type="EMBL" id="GAA0729439.1"/>
    </source>
</evidence>
<name>A0ABN1J5H5_9CLOT</name>
<keyword evidence="3" id="KW-1185">Reference proteome</keyword>
<dbReference type="InterPro" id="IPR000415">
    <property type="entry name" value="Nitroreductase-like"/>
</dbReference>
<dbReference type="Proteomes" id="UP001500339">
    <property type="component" value="Unassembled WGS sequence"/>
</dbReference>
<dbReference type="PANTHER" id="PTHR43745">
    <property type="entry name" value="NITROREDUCTASE MJ1384-RELATED"/>
    <property type="match status" value="1"/>
</dbReference>
<dbReference type="InterPro" id="IPR052544">
    <property type="entry name" value="Bacteriocin_Proc_Enz"/>
</dbReference>
<dbReference type="SUPFAM" id="SSF55469">
    <property type="entry name" value="FMN-dependent nitroreductase-like"/>
    <property type="match status" value="1"/>
</dbReference>
<dbReference type="InterPro" id="IPR020051">
    <property type="entry name" value="SagB-type_dehydrogenase"/>
</dbReference>
<dbReference type="EMBL" id="BAAACF010000006">
    <property type="protein sequence ID" value="GAA0729439.1"/>
    <property type="molecule type" value="Genomic_DNA"/>
</dbReference>
<accession>A0ABN1J5H5</accession>
<dbReference type="Pfam" id="PF00881">
    <property type="entry name" value="Nitroreductase"/>
    <property type="match status" value="1"/>
</dbReference>
<protein>
    <submittedName>
        <fullName evidence="2">SagB/ThcOx family dehydrogenase</fullName>
    </submittedName>
</protein>
<sequence length="248" mass="28296">MNEAKLQRQWMKSNFTEWDDIKSDQEKKLPQPSLQKPYNESDELIDLPEISEKILKKTNILAIIKDRKSHRKHIEESLSLEELSFLLWATQGVKTVSANNYATMRTVPSGGARHPFETYLVINRVKGLKKGVYLYLPLTHQLTFLFHEEDLEGKLTELTLGQSFVGKSAATFIWSCIPYRGEWRYHVSAHKTMLLDAGHLCQNLYLACEAIGCGTCAIGAYDQIAIDKFLRIDGEDEFVVYLAPVGKI</sequence>
<evidence type="ECO:0000313" key="3">
    <source>
        <dbReference type="Proteomes" id="UP001500339"/>
    </source>
</evidence>
<comment type="caution">
    <text evidence="2">The sequence shown here is derived from an EMBL/GenBank/DDBJ whole genome shotgun (WGS) entry which is preliminary data.</text>
</comment>
<reference evidence="2 3" key="1">
    <citation type="journal article" date="2019" name="Int. J. Syst. Evol. Microbiol.">
        <title>The Global Catalogue of Microorganisms (GCM) 10K type strain sequencing project: providing services to taxonomists for standard genome sequencing and annotation.</title>
        <authorList>
            <consortium name="The Broad Institute Genomics Platform"/>
            <consortium name="The Broad Institute Genome Sequencing Center for Infectious Disease"/>
            <person name="Wu L."/>
            <person name="Ma J."/>
        </authorList>
    </citation>
    <scope>NUCLEOTIDE SEQUENCE [LARGE SCALE GENOMIC DNA]</scope>
    <source>
        <strain evidence="2 3">JCM 1405</strain>
    </source>
</reference>
<gene>
    <name evidence="2" type="ORF">GCM10008905_29400</name>
</gene>
<dbReference type="PANTHER" id="PTHR43745:SF2">
    <property type="entry name" value="NITROREDUCTASE MJ1384-RELATED"/>
    <property type="match status" value="1"/>
</dbReference>
<organism evidence="2 3">
    <name type="scientific">Clostridium malenominatum</name>
    <dbReference type="NCBI Taxonomy" id="1539"/>
    <lineage>
        <taxon>Bacteria</taxon>
        <taxon>Bacillati</taxon>
        <taxon>Bacillota</taxon>
        <taxon>Clostridia</taxon>
        <taxon>Eubacteriales</taxon>
        <taxon>Clostridiaceae</taxon>
        <taxon>Clostridium</taxon>
    </lineage>
</organism>
<proteinExistence type="predicted"/>